<feature type="region of interest" description="Disordered" evidence="1">
    <location>
        <begin position="548"/>
        <end position="583"/>
    </location>
</feature>
<feature type="region of interest" description="Disordered" evidence="1">
    <location>
        <begin position="206"/>
        <end position="237"/>
    </location>
</feature>
<keyword evidence="2" id="KW-0472">Membrane</keyword>
<dbReference type="InterPro" id="IPR028974">
    <property type="entry name" value="TSP_type-3_rpt"/>
</dbReference>
<feature type="compositionally biased region" description="Acidic residues" evidence="1">
    <location>
        <begin position="224"/>
        <end position="235"/>
    </location>
</feature>
<keyword evidence="2" id="KW-0812">Transmembrane</keyword>
<sequence length="583" mass="64775">MKYWQLKNGVHLFSFMTFIMLSFISVPHLPLAPQISSAEANSISARSEPSPELISPGNSDIITYDYRPAGRITFQFQASSPTRLEILPGSSANPLKKVFSKGAIAAVNIQKTGKISVEIDAETIAQAASGSSDSSVVWRVTDSNGIQSSSTFHFRLRRRGALWHWPSEFETDRLDCLNAIRAMKSQGVEVVFARFGHFTIDSDSNGVSNDTTDDWDGDGINNIEDSDDDNDGIPDSDDRLVNGSPVYRVINYSPEYFRALKEAGFEIHLSYSFSDEFRKRYDFGGKGGKEADSKDSGACSALFIMNSIKANLPKTPVDGIQLDMEGLSDLDCYSRLISEMRNDPVLENHLFSVCPQTLWLLKRASMKRLAALCDFMAVMIYDHRWGSLANPSIPILGDLKVSSPKWIEKTIGKFDGLGIPFYAGIPSYDYIKVYDVRGKARDHWTLARAERSENEQFMEELLEDTETWKVISGPAPNRGDQDWTCTIESLRDTTVPGPWSDFSIRAGERIRADILRPAAVQGYARAALNATGSVRNCMGYSIFKLATTSRDELPDQSGTTAADALPTQYELPSQDETPESDER</sequence>
<dbReference type="Proteomes" id="UP000233256">
    <property type="component" value="Unassembled WGS sequence"/>
</dbReference>
<dbReference type="SUPFAM" id="SSF51445">
    <property type="entry name" value="(Trans)glycosidases"/>
    <property type="match status" value="1"/>
</dbReference>
<evidence type="ECO:0000256" key="1">
    <source>
        <dbReference type="SAM" id="MobiDB-lite"/>
    </source>
</evidence>
<dbReference type="Gene3D" id="3.20.20.80">
    <property type="entry name" value="Glycosidases"/>
    <property type="match status" value="1"/>
</dbReference>
<gene>
    <name evidence="3" type="ORF">CVV64_13595</name>
</gene>
<dbReference type="GO" id="GO:0005509">
    <property type="term" value="F:calcium ion binding"/>
    <property type="evidence" value="ECO:0007669"/>
    <property type="project" value="InterPro"/>
</dbReference>
<accession>A0A2N1PMN9</accession>
<dbReference type="SUPFAM" id="SSF103647">
    <property type="entry name" value="TSP type-3 repeat"/>
    <property type="match status" value="1"/>
</dbReference>
<feature type="transmembrane region" description="Helical" evidence="2">
    <location>
        <begin position="12"/>
        <end position="31"/>
    </location>
</feature>
<reference evidence="3 4" key="1">
    <citation type="journal article" date="2017" name="ISME J.">
        <title>Potential for microbial H2 and metal transformations associated with novel bacteria and archaea in deep terrestrial subsurface sediments.</title>
        <authorList>
            <person name="Hernsdorf A.W."/>
            <person name="Amano Y."/>
            <person name="Miyakawa K."/>
            <person name="Ise K."/>
            <person name="Suzuki Y."/>
            <person name="Anantharaman K."/>
            <person name="Probst A."/>
            <person name="Burstein D."/>
            <person name="Thomas B.C."/>
            <person name="Banfield J.F."/>
        </authorList>
    </citation>
    <scope>NUCLEOTIDE SEQUENCE [LARGE SCALE GENOMIC DNA]</scope>
    <source>
        <strain evidence="3">HGW-Wallbacteria-1</strain>
    </source>
</reference>
<comment type="caution">
    <text evidence="3">The sequence shown here is derived from an EMBL/GenBank/DDBJ whole genome shotgun (WGS) entry which is preliminary data.</text>
</comment>
<dbReference type="InterPro" id="IPR017853">
    <property type="entry name" value="GH"/>
</dbReference>
<name>A0A2N1PMN9_9BACT</name>
<evidence type="ECO:0000313" key="4">
    <source>
        <dbReference type="Proteomes" id="UP000233256"/>
    </source>
</evidence>
<evidence type="ECO:0000256" key="2">
    <source>
        <dbReference type="SAM" id="Phobius"/>
    </source>
</evidence>
<dbReference type="EMBL" id="PGXC01000015">
    <property type="protein sequence ID" value="PKK89595.1"/>
    <property type="molecule type" value="Genomic_DNA"/>
</dbReference>
<dbReference type="AlphaFoldDB" id="A0A2N1PMN9"/>
<proteinExistence type="predicted"/>
<evidence type="ECO:0000313" key="3">
    <source>
        <dbReference type="EMBL" id="PKK89595.1"/>
    </source>
</evidence>
<keyword evidence="2" id="KW-1133">Transmembrane helix</keyword>
<protein>
    <submittedName>
        <fullName evidence="3">Uncharacterized protein</fullName>
    </submittedName>
</protein>
<organism evidence="3 4">
    <name type="scientific">Candidatus Wallbacteria bacterium HGW-Wallbacteria-1</name>
    <dbReference type="NCBI Taxonomy" id="2013854"/>
    <lineage>
        <taxon>Bacteria</taxon>
        <taxon>Candidatus Walliibacteriota</taxon>
    </lineage>
</organism>